<evidence type="ECO:0000313" key="9">
    <source>
        <dbReference type="EMBL" id="AMZ73248.1"/>
    </source>
</evidence>
<comment type="subcellular location">
    <subcellularLocation>
        <location evidence="1">Cell outer membrane</location>
    </subcellularLocation>
</comment>
<dbReference type="RefSeq" id="WP_063323463.1">
    <property type="nucleotide sequence ID" value="NZ_CP015225.1"/>
</dbReference>
<keyword evidence="2" id="KW-1134">Transmembrane beta strand</keyword>
<feature type="coiled-coil region" evidence="6">
    <location>
        <begin position="188"/>
        <end position="257"/>
    </location>
</feature>
<dbReference type="GO" id="GO:0015288">
    <property type="term" value="F:porin activity"/>
    <property type="evidence" value="ECO:0007669"/>
    <property type="project" value="TreeGrafter"/>
</dbReference>
<evidence type="ECO:0000313" key="10">
    <source>
        <dbReference type="Proteomes" id="UP000076083"/>
    </source>
</evidence>
<evidence type="ECO:0000256" key="8">
    <source>
        <dbReference type="SAM" id="SignalP"/>
    </source>
</evidence>
<name>A0A160A2V7_PSEFL</name>
<dbReference type="GO" id="GO:0009279">
    <property type="term" value="C:cell outer membrane"/>
    <property type="evidence" value="ECO:0007669"/>
    <property type="project" value="UniProtKB-SubCell"/>
</dbReference>
<evidence type="ECO:0000256" key="4">
    <source>
        <dbReference type="ARBA" id="ARBA00023136"/>
    </source>
</evidence>
<organism evidence="9 10">
    <name type="scientific">Pseudomonas fluorescens</name>
    <dbReference type="NCBI Taxonomy" id="294"/>
    <lineage>
        <taxon>Bacteria</taxon>
        <taxon>Pseudomonadati</taxon>
        <taxon>Pseudomonadota</taxon>
        <taxon>Gammaproteobacteria</taxon>
        <taxon>Pseudomonadales</taxon>
        <taxon>Pseudomonadaceae</taxon>
        <taxon>Pseudomonas</taxon>
    </lineage>
</organism>
<accession>A0A160A2V7</accession>
<keyword evidence="6" id="KW-0175">Coiled coil</keyword>
<reference evidence="9 10" key="2">
    <citation type="journal article" date="2018" name="Nature">
        <title>Mutant phenotypes for thousands of bacterial genes of unknown function.</title>
        <authorList>
            <person name="Price M.N."/>
            <person name="Wetmore K.M."/>
            <person name="Waters R.J."/>
            <person name="Callaghan M."/>
            <person name="Ray J."/>
            <person name="Liu H."/>
            <person name="Kuehl J.V."/>
            <person name="Melnyk R.A."/>
            <person name="Lamson J.S."/>
            <person name="Suh Y."/>
            <person name="Carlson H.K."/>
            <person name="Esquivel Z."/>
            <person name="Sadeeshkumar H."/>
            <person name="Chakraborty R."/>
            <person name="Zane G.M."/>
            <person name="Rubin B.E."/>
            <person name="Wall J.D."/>
            <person name="Visel A."/>
            <person name="Bristow J."/>
            <person name="Blow M.J."/>
            <person name="Arkin A.P."/>
            <person name="Deutschbauer A.M."/>
        </authorList>
    </citation>
    <scope>NUCLEOTIDE SEQUENCE [LARGE SCALE GENOMIC DNA]</scope>
    <source>
        <strain evidence="9 10">FW300-N2E2</strain>
    </source>
</reference>
<feature type="region of interest" description="Disordered" evidence="7">
    <location>
        <begin position="108"/>
        <end position="131"/>
    </location>
</feature>
<dbReference type="AlphaFoldDB" id="A0A160A2V7"/>
<keyword evidence="4" id="KW-0472">Membrane</keyword>
<evidence type="ECO:0000256" key="2">
    <source>
        <dbReference type="ARBA" id="ARBA00022452"/>
    </source>
</evidence>
<evidence type="ECO:0000256" key="6">
    <source>
        <dbReference type="SAM" id="Coils"/>
    </source>
</evidence>
<keyword evidence="5" id="KW-0998">Cell outer membrane</keyword>
<reference evidence="10" key="1">
    <citation type="submission" date="2016-04" db="EMBL/GenBank/DDBJ databases">
        <authorList>
            <person name="Ray J."/>
            <person name="Price M."/>
            <person name="Deutschbauer A."/>
        </authorList>
    </citation>
    <scope>NUCLEOTIDE SEQUENCE [LARGE SCALE GENOMIC DNA]</scope>
    <source>
        <strain evidence="10">FW300-N2E2</strain>
    </source>
</reference>
<dbReference type="GO" id="GO:0015562">
    <property type="term" value="F:efflux transmembrane transporter activity"/>
    <property type="evidence" value="ECO:0007669"/>
    <property type="project" value="InterPro"/>
</dbReference>
<feature type="chain" id="PRO_5007811766" evidence="8">
    <location>
        <begin position="22"/>
        <end position="504"/>
    </location>
</feature>
<keyword evidence="3" id="KW-0812">Transmembrane</keyword>
<keyword evidence="8" id="KW-0732">Signal</keyword>
<evidence type="ECO:0000256" key="5">
    <source>
        <dbReference type="ARBA" id="ARBA00023237"/>
    </source>
</evidence>
<dbReference type="InterPro" id="IPR051906">
    <property type="entry name" value="TolC-like"/>
</dbReference>
<sequence length="504" mass="55633">MNRSQKLFGMSLLALVVSGCAVTSDPIERSVSEQRARTDLQNMYKDQEPLSGPLTLHQAMARAVKYNLEGRLKIMEEALAKRQLDLASFDMLPRMALDAGYVGRNNVNASSSQSVETGTQSLEPSTSQDRDREVADLTMVWNVLDFGVSYISAKQAGDQRLIVQERRRKVINTIVQDVRSAYWRAMAAERLLKQIDSLMARVEAARDNSQSMSEQRIGDPVQALGYQRSLIQATRQLEEQRRALSLAKTELATLINLPLGTELTLATQDEYAIPELKVDLARLEQEALASRPELREQDYQTRITAAETRKAMLRLLPGLEFSAGGHYDSNSFLVEQGWADYGVKVTWNLFNVISAPAAIDVAKAGEEVASARRQAMSIAVLAQLYVANANYREALRQFKTSQQLSDIDGQIVGQLRSRHQAAGIGELDLIQGELNTLQADLRRDLAYADLRNAYGQIFASAGLDPLPNEVQSTAVQSIATALANREAAWAQGDITVSTTAAVTQ</sequence>
<protein>
    <submittedName>
        <fullName evidence="9">Transporter</fullName>
    </submittedName>
</protein>
<dbReference type="PANTHER" id="PTHR30026">
    <property type="entry name" value="OUTER MEMBRANE PROTEIN TOLC"/>
    <property type="match status" value="1"/>
</dbReference>
<evidence type="ECO:0000256" key="1">
    <source>
        <dbReference type="ARBA" id="ARBA00004442"/>
    </source>
</evidence>
<dbReference type="SUPFAM" id="SSF56954">
    <property type="entry name" value="Outer membrane efflux proteins (OEP)"/>
    <property type="match status" value="1"/>
</dbReference>
<dbReference type="Proteomes" id="UP000076083">
    <property type="component" value="Chromosome"/>
</dbReference>
<proteinExistence type="predicted"/>
<evidence type="ECO:0000256" key="3">
    <source>
        <dbReference type="ARBA" id="ARBA00022692"/>
    </source>
</evidence>
<evidence type="ECO:0000256" key="7">
    <source>
        <dbReference type="SAM" id="MobiDB-lite"/>
    </source>
</evidence>
<dbReference type="PANTHER" id="PTHR30026:SF20">
    <property type="entry name" value="OUTER MEMBRANE PROTEIN TOLC"/>
    <property type="match status" value="1"/>
</dbReference>
<dbReference type="GO" id="GO:1990281">
    <property type="term" value="C:efflux pump complex"/>
    <property type="evidence" value="ECO:0007669"/>
    <property type="project" value="TreeGrafter"/>
</dbReference>
<feature type="signal peptide" evidence="8">
    <location>
        <begin position="1"/>
        <end position="21"/>
    </location>
</feature>
<dbReference type="Gene3D" id="1.20.1600.10">
    <property type="entry name" value="Outer membrane efflux proteins (OEP)"/>
    <property type="match status" value="1"/>
</dbReference>
<feature type="compositionally biased region" description="Polar residues" evidence="7">
    <location>
        <begin position="108"/>
        <end position="127"/>
    </location>
</feature>
<dbReference type="PROSITE" id="PS51257">
    <property type="entry name" value="PROKAR_LIPOPROTEIN"/>
    <property type="match status" value="1"/>
</dbReference>
<gene>
    <name evidence="9" type="ORF">TK06_19815</name>
</gene>
<dbReference type="EMBL" id="CP015225">
    <property type="protein sequence ID" value="AMZ73248.1"/>
    <property type="molecule type" value="Genomic_DNA"/>
</dbReference>